<evidence type="ECO:0000256" key="4">
    <source>
        <dbReference type="PROSITE-ProRule" id="PRU00076"/>
    </source>
</evidence>
<protein>
    <recommendedName>
        <fullName evidence="5">EGF-like domain-containing protein</fullName>
    </recommendedName>
</protein>
<feature type="domain" description="EGF-like" evidence="5">
    <location>
        <begin position="182"/>
        <end position="218"/>
    </location>
</feature>
<dbReference type="PROSITE" id="PS50026">
    <property type="entry name" value="EGF_3"/>
    <property type="match status" value="5"/>
</dbReference>
<feature type="domain" description="EGF-like" evidence="5">
    <location>
        <begin position="62"/>
        <end position="100"/>
    </location>
</feature>
<feature type="domain" description="EGF-like" evidence="5">
    <location>
        <begin position="24"/>
        <end position="60"/>
    </location>
</feature>
<evidence type="ECO:0000259" key="5">
    <source>
        <dbReference type="PROSITE" id="PS50026"/>
    </source>
</evidence>
<dbReference type="InterPro" id="IPR001881">
    <property type="entry name" value="EGF-like_Ca-bd_dom"/>
</dbReference>
<dbReference type="CDD" id="cd00054">
    <property type="entry name" value="EGF_CA"/>
    <property type="match status" value="2"/>
</dbReference>
<feature type="disulfide bond" evidence="4">
    <location>
        <begin position="170"/>
        <end position="179"/>
    </location>
</feature>
<dbReference type="PROSITE" id="PS00022">
    <property type="entry name" value="EGF_1"/>
    <property type="match status" value="3"/>
</dbReference>
<dbReference type="AlphaFoldDB" id="A0A812B5P5"/>
<keyword evidence="7" id="KW-1185">Reference proteome</keyword>
<gene>
    <name evidence="6" type="ORF">SPHA_10323</name>
</gene>
<feature type="disulfide bond" evidence="4">
    <location>
        <begin position="71"/>
        <end position="88"/>
    </location>
</feature>
<comment type="caution">
    <text evidence="6">The sequence shown here is derived from an EMBL/GenBank/DDBJ whole genome shotgun (WGS) entry which is preliminary data.</text>
</comment>
<evidence type="ECO:0000256" key="2">
    <source>
        <dbReference type="ARBA" id="ARBA00022737"/>
    </source>
</evidence>
<proteinExistence type="predicted"/>
<evidence type="ECO:0000313" key="6">
    <source>
        <dbReference type="EMBL" id="CAE1168922.1"/>
    </source>
</evidence>
<evidence type="ECO:0000313" key="7">
    <source>
        <dbReference type="Proteomes" id="UP000597762"/>
    </source>
</evidence>
<keyword evidence="1 4" id="KW-0245">EGF-like domain</keyword>
<dbReference type="PANTHER" id="PTHR24049:SF35">
    <property type="entry name" value="EGF-LIKE DOMAIN-CONTAINING PROTEIN"/>
    <property type="match status" value="1"/>
</dbReference>
<dbReference type="SMART" id="SM00181">
    <property type="entry name" value="EGF"/>
    <property type="match status" value="5"/>
</dbReference>
<dbReference type="Gene3D" id="2.10.25.10">
    <property type="entry name" value="Laminin"/>
    <property type="match status" value="5"/>
</dbReference>
<dbReference type="PROSITE" id="PS01186">
    <property type="entry name" value="EGF_2"/>
    <property type="match status" value="1"/>
</dbReference>
<organism evidence="6 7">
    <name type="scientific">Acanthosepion pharaonis</name>
    <name type="common">Pharaoh cuttlefish</name>
    <name type="synonym">Sepia pharaonis</name>
    <dbReference type="NCBI Taxonomy" id="158019"/>
    <lineage>
        <taxon>Eukaryota</taxon>
        <taxon>Metazoa</taxon>
        <taxon>Spiralia</taxon>
        <taxon>Lophotrochozoa</taxon>
        <taxon>Mollusca</taxon>
        <taxon>Cephalopoda</taxon>
        <taxon>Coleoidea</taxon>
        <taxon>Decapodiformes</taxon>
        <taxon>Sepiida</taxon>
        <taxon>Sepiina</taxon>
        <taxon>Sepiidae</taxon>
        <taxon>Acanthosepion</taxon>
    </lineage>
</organism>
<sequence length="234" mass="25415">MCDLCDEARYINTTGSSSSADCTVSGVCLGSVCQNGGTCHPLHQNFYCECPREYLGLHCETPINPCESQPCFNGQPCIPTLGSFNYTCNCGSPYQGRNCEIGNDFCQQSTICQNHAICKSGPSGYECVCPSWDKYIGTSCDNLRDPCSNIVCENGGVCRNLGNIRHYCDCPDSYKGELCEIYIDLCESSPCLNNGTCVSSTTDIFCYCTAAVVANRSVSMTFFKTQPTVSVQII</sequence>
<keyword evidence="3 4" id="KW-1015">Disulfide bond</keyword>
<evidence type="ECO:0000256" key="3">
    <source>
        <dbReference type="ARBA" id="ARBA00023157"/>
    </source>
</evidence>
<dbReference type="GO" id="GO:0005509">
    <property type="term" value="F:calcium ion binding"/>
    <property type="evidence" value="ECO:0007669"/>
    <property type="project" value="InterPro"/>
</dbReference>
<dbReference type="InterPro" id="IPR051022">
    <property type="entry name" value="Notch_Cell-Fate_Det"/>
</dbReference>
<comment type="caution">
    <text evidence="4">Lacks conserved residue(s) required for the propagation of feature annotation.</text>
</comment>
<dbReference type="InterPro" id="IPR000742">
    <property type="entry name" value="EGF"/>
</dbReference>
<dbReference type="SMART" id="SM00179">
    <property type="entry name" value="EGF_CA"/>
    <property type="match status" value="4"/>
</dbReference>
<dbReference type="SUPFAM" id="SSF57196">
    <property type="entry name" value="EGF/Laminin"/>
    <property type="match status" value="4"/>
</dbReference>
<dbReference type="EMBL" id="CAHIKZ030000333">
    <property type="protein sequence ID" value="CAE1168922.1"/>
    <property type="molecule type" value="Genomic_DNA"/>
</dbReference>
<dbReference type="OrthoDB" id="283575at2759"/>
<keyword evidence="2" id="KW-0677">Repeat</keyword>
<feature type="domain" description="EGF-like" evidence="5">
    <location>
        <begin position="102"/>
        <end position="141"/>
    </location>
</feature>
<name>A0A812B5P5_ACAPH</name>
<feature type="disulfide bond" evidence="4">
    <location>
        <begin position="90"/>
        <end position="99"/>
    </location>
</feature>
<evidence type="ECO:0000256" key="1">
    <source>
        <dbReference type="ARBA" id="ARBA00022536"/>
    </source>
</evidence>
<dbReference type="Proteomes" id="UP000597762">
    <property type="component" value="Unassembled WGS sequence"/>
</dbReference>
<reference evidence="6" key="1">
    <citation type="submission" date="2021-01" db="EMBL/GenBank/DDBJ databases">
        <authorList>
            <person name="Li R."/>
            <person name="Bekaert M."/>
        </authorList>
    </citation>
    <scope>NUCLEOTIDE SEQUENCE</scope>
    <source>
        <strain evidence="6">Farmed</strain>
    </source>
</reference>
<dbReference type="PANTHER" id="PTHR24049">
    <property type="entry name" value="CRUMBS FAMILY MEMBER"/>
    <property type="match status" value="1"/>
</dbReference>
<feature type="domain" description="EGF-like" evidence="5">
    <location>
        <begin position="143"/>
        <end position="180"/>
    </location>
</feature>
<accession>A0A812B5P5</accession>
<feature type="disulfide bond" evidence="4">
    <location>
        <begin position="50"/>
        <end position="59"/>
    </location>
</feature>